<sequence length="63" mass="6905">RYEIGESYVAAAARHIMPTLTIAESRRADDGGFTEGGQYPTKAAYRARSEGCCTLKMAIVVHR</sequence>
<evidence type="ECO:0000313" key="1">
    <source>
        <dbReference type="EMBL" id="GFD43938.1"/>
    </source>
</evidence>
<reference evidence="1" key="1">
    <citation type="journal article" date="2019" name="Sci. Rep.">
        <title>Draft genome of Tanacetum cinerariifolium, the natural source of mosquito coil.</title>
        <authorList>
            <person name="Yamashiro T."/>
            <person name="Shiraishi A."/>
            <person name="Satake H."/>
            <person name="Nakayama K."/>
        </authorList>
    </citation>
    <scope>NUCLEOTIDE SEQUENCE</scope>
</reference>
<feature type="non-terminal residue" evidence="1">
    <location>
        <position position="1"/>
    </location>
</feature>
<organism evidence="1">
    <name type="scientific">Tanacetum cinerariifolium</name>
    <name type="common">Dalmatian daisy</name>
    <name type="synonym">Chrysanthemum cinerariifolium</name>
    <dbReference type="NCBI Taxonomy" id="118510"/>
    <lineage>
        <taxon>Eukaryota</taxon>
        <taxon>Viridiplantae</taxon>
        <taxon>Streptophyta</taxon>
        <taxon>Embryophyta</taxon>
        <taxon>Tracheophyta</taxon>
        <taxon>Spermatophyta</taxon>
        <taxon>Magnoliopsida</taxon>
        <taxon>eudicotyledons</taxon>
        <taxon>Gunneridae</taxon>
        <taxon>Pentapetalae</taxon>
        <taxon>asterids</taxon>
        <taxon>campanulids</taxon>
        <taxon>Asterales</taxon>
        <taxon>Asteraceae</taxon>
        <taxon>Asteroideae</taxon>
        <taxon>Anthemideae</taxon>
        <taxon>Anthemidinae</taxon>
        <taxon>Tanacetum</taxon>
    </lineage>
</organism>
<dbReference type="AlphaFoldDB" id="A0A699WE21"/>
<gene>
    <name evidence="1" type="ORF">Tci_915907</name>
</gene>
<accession>A0A699WE21</accession>
<name>A0A699WE21_TANCI</name>
<dbReference type="EMBL" id="BKCJ011609663">
    <property type="protein sequence ID" value="GFD43938.1"/>
    <property type="molecule type" value="Genomic_DNA"/>
</dbReference>
<comment type="caution">
    <text evidence="1">The sequence shown here is derived from an EMBL/GenBank/DDBJ whole genome shotgun (WGS) entry which is preliminary data.</text>
</comment>
<protein>
    <submittedName>
        <fullName evidence="1">Uncharacterized protein</fullName>
    </submittedName>
</protein>
<proteinExistence type="predicted"/>